<dbReference type="InterPro" id="IPR001128">
    <property type="entry name" value="Cyt_P450"/>
</dbReference>
<keyword evidence="9 16" id="KW-0521">NADP</keyword>
<sequence length="1114" mass="122191">MPSAVMPEEVPIPEPWGLPLLGHIAEFNPENPLEDIIRLADTFGEIYRLRFPGKTLVITSTNALVNEICDETRFQKTLNNVLSEVRSVVGDGLFTVSTLSPLINRHQLTRTSQAKPHEPNWGIAHRILIPAFGPVTIRGMFDEMHDIATQMAMKWARHGSSTPIMATEDFTRLTLDTIALCAMDFRFNSYYREELHPFITAMGDALTECGNRDRRPAIANYFFRGTEHKFFADIDLLRKTADEVLQARKASPSDRKDLLTAMLNGVDPKTGQKMTDASIIDHLITFLIAGHETTSGLLSFAFYELLKKPAAYQKAQQEVDSVIGQGPITIDHLTKLPYLNAVLRETLRLCATIPAFGVEAKEDTLLGGKYPVKKGEPILCLLSKAHLDPVVYGDSAKDFVPERMLDESFERLQKEFPNSWKPFGNGMRACIGRPFAWQEALLATAMLLQNFNFTMDDPNYQLKIAESLTIKPKGFYMRAALRHGMSPTQLEHRLAGRDTNKTTTLTSRPAAASSQTNGHDTPTTAGKPLRIYYGSNSGTCEALAQRLAADAPSHGFRAAVVDPLDAARDNLPRDSSTPVVVITASYEGQPPDNATHFALWLESLKGDKALDGVGYAVFGCGHHDWVQTFHRIPRLVDDTMAARGATRLVEMGLTDAAERDMFSDFEVWEDEVLWPALAAKYGVPEAANGDAAAAAAGLSVQVSNPRTSTLRQDVQEAVVADETVLVKDDHASEEVARTKKHMDVQLPPGTSYRAGDYLAVLPLNPRANVERVFRRFGLAWDACLTFSGDKQAAAGALPVNQTLSAVDVLSAYVELAQPATRRNVASLAEAAAEGSAARGALETPAGEEHYHAEVTVKRVTVLELLERFPEVELGIGAFLGMLPPMRVRQYSISSSPLRNPTKATLTYSLLDAPSLSGQGRHVGVATHYLAALKKGDKLHVAVRPSPAAVHLPVEPGKTPVVMVAAGSGRAPVRGFVQERAAMIAAGRTLAPAVLFFGCRRPGAEDLYREEFDRWEGMGAVVVRRAYSRAVGESEGCRYVQDRVRREKKEVVALWEKGAKLFVCGTRGMGKAVEEALVKVLVNGGVEGAEGMEYEEGKKWFEGMRNVRYAVDVFD</sequence>
<evidence type="ECO:0000313" key="21">
    <source>
        <dbReference type="EMBL" id="KAK2728251.1"/>
    </source>
</evidence>
<dbReference type="GO" id="GO:0010181">
    <property type="term" value="F:FMN binding"/>
    <property type="evidence" value="ECO:0007669"/>
    <property type="project" value="UniProtKB-UniRule"/>
</dbReference>
<dbReference type="PROSITE" id="PS50902">
    <property type="entry name" value="FLAVODOXIN_LIKE"/>
    <property type="match status" value="1"/>
</dbReference>
<comment type="similarity">
    <text evidence="2 16">In the N-terminal section; belongs to the cytochrome P450 family.</text>
</comment>
<keyword evidence="7 16" id="KW-0479">Metal-binding</keyword>
<evidence type="ECO:0000256" key="4">
    <source>
        <dbReference type="ARBA" id="ARBA00022617"/>
    </source>
</evidence>
<dbReference type="PROSITE" id="PS51384">
    <property type="entry name" value="FAD_FR"/>
    <property type="match status" value="1"/>
</dbReference>
<dbReference type="Gene3D" id="2.40.30.10">
    <property type="entry name" value="Translation factors"/>
    <property type="match status" value="1"/>
</dbReference>
<keyword evidence="22" id="KW-1185">Reference proteome</keyword>
<feature type="region of interest" description="Disordered" evidence="18">
    <location>
        <begin position="494"/>
        <end position="528"/>
    </location>
</feature>
<dbReference type="InterPro" id="IPR002401">
    <property type="entry name" value="Cyt_P450_E_grp-I"/>
</dbReference>
<dbReference type="GO" id="GO:0005506">
    <property type="term" value="F:iron ion binding"/>
    <property type="evidence" value="ECO:0007669"/>
    <property type="project" value="UniProtKB-UniRule"/>
</dbReference>
<evidence type="ECO:0000259" key="19">
    <source>
        <dbReference type="PROSITE" id="PS50902"/>
    </source>
</evidence>
<dbReference type="EC" id="1.14.14.1" evidence="16"/>
<dbReference type="Gene3D" id="1.20.990.10">
    <property type="entry name" value="NADPH-cytochrome p450 Reductase, Chain A, domain 3"/>
    <property type="match status" value="1"/>
</dbReference>
<evidence type="ECO:0000256" key="17">
    <source>
        <dbReference type="PIRSR" id="PIRSR000209-1"/>
    </source>
</evidence>
<keyword evidence="3 16" id="KW-0813">Transport</keyword>
<dbReference type="Gene3D" id="3.40.50.360">
    <property type="match status" value="1"/>
</dbReference>
<dbReference type="Pfam" id="PF00067">
    <property type="entry name" value="p450"/>
    <property type="match status" value="1"/>
</dbReference>
<dbReference type="InterPro" id="IPR003097">
    <property type="entry name" value="CysJ-like_FAD-binding"/>
</dbReference>
<dbReference type="InterPro" id="IPR001433">
    <property type="entry name" value="OxRdtase_FAD/NAD-bd"/>
</dbReference>
<dbReference type="FunFam" id="2.40.30.10:FF:000198">
    <property type="entry name" value="Bifunctional cytochrome P450/NADPH--P450 reductase"/>
    <property type="match status" value="1"/>
</dbReference>
<dbReference type="PROSITE" id="PS00086">
    <property type="entry name" value="CYTOCHROME_P450"/>
    <property type="match status" value="1"/>
</dbReference>
<evidence type="ECO:0000256" key="8">
    <source>
        <dbReference type="ARBA" id="ARBA00022827"/>
    </source>
</evidence>
<evidence type="ECO:0000259" key="20">
    <source>
        <dbReference type="PROSITE" id="PS51384"/>
    </source>
</evidence>
<keyword evidence="13 16" id="KW-0503">Monooxygenase</keyword>
<comment type="caution">
    <text evidence="21">The sequence shown here is derived from an EMBL/GenBank/DDBJ whole genome shotgun (WGS) entry which is preliminary data.</text>
</comment>
<evidence type="ECO:0000256" key="11">
    <source>
        <dbReference type="ARBA" id="ARBA00023002"/>
    </source>
</evidence>
<dbReference type="Pfam" id="PF00258">
    <property type="entry name" value="Flavodoxin_1"/>
    <property type="match status" value="1"/>
</dbReference>
<dbReference type="Pfam" id="PF00667">
    <property type="entry name" value="FAD_binding_1"/>
    <property type="match status" value="1"/>
</dbReference>
<protein>
    <recommendedName>
        <fullName evidence="16">Bifunctional cytochrome P450/NADPH--P450 reductase</fullName>
    </recommendedName>
    <domain>
        <recommendedName>
            <fullName evidence="16">Cytochrome P450</fullName>
            <ecNumber evidence="16">1.14.14.1</ecNumber>
        </recommendedName>
    </domain>
    <domain>
        <recommendedName>
            <fullName evidence="16">NADPH--cytochrome P450 reductase</fullName>
            <ecNumber evidence="16">1.6.2.4</ecNumber>
        </recommendedName>
    </domain>
</protein>
<dbReference type="InterPro" id="IPR029039">
    <property type="entry name" value="Flavoprotein-like_sf"/>
</dbReference>
<keyword evidence="12 16" id="KW-0408">Iron</keyword>
<feature type="domain" description="Flavodoxin-like" evidence="19">
    <location>
        <begin position="529"/>
        <end position="673"/>
    </location>
</feature>
<dbReference type="PANTHER" id="PTHR19384">
    <property type="entry name" value="NITRIC OXIDE SYNTHASE-RELATED"/>
    <property type="match status" value="1"/>
</dbReference>
<dbReference type="InterPro" id="IPR039261">
    <property type="entry name" value="FNR_nucleotide-bd"/>
</dbReference>
<evidence type="ECO:0000256" key="15">
    <source>
        <dbReference type="ARBA" id="ARBA00049342"/>
    </source>
</evidence>
<evidence type="ECO:0000256" key="6">
    <source>
        <dbReference type="ARBA" id="ARBA00022643"/>
    </source>
</evidence>
<feature type="compositionally biased region" description="Polar residues" evidence="18">
    <location>
        <begin position="501"/>
        <end position="524"/>
    </location>
</feature>
<dbReference type="SUPFAM" id="SSF52343">
    <property type="entry name" value="Ferredoxin reductase-like, C-terminal NADP-linked domain"/>
    <property type="match status" value="1"/>
</dbReference>
<keyword evidence="11 16" id="KW-0560">Oxidoreductase</keyword>
<dbReference type="Gene3D" id="3.40.50.80">
    <property type="entry name" value="Nucleotide-binding domain of ferredoxin-NADP reductase (FNR) module"/>
    <property type="match status" value="1"/>
</dbReference>
<keyword evidence="10 16" id="KW-0249">Electron transport</keyword>
<dbReference type="InterPro" id="IPR023206">
    <property type="entry name" value="Bifunctional_P450_P450_red"/>
</dbReference>
<gene>
    <name evidence="21" type="ORF">CKAH01_11146</name>
</gene>
<evidence type="ECO:0000256" key="7">
    <source>
        <dbReference type="ARBA" id="ARBA00022723"/>
    </source>
</evidence>
<dbReference type="PRINTS" id="PR00463">
    <property type="entry name" value="EP450I"/>
</dbReference>
<dbReference type="Pfam" id="PF00175">
    <property type="entry name" value="NAD_binding_1"/>
    <property type="match status" value="1"/>
</dbReference>
<evidence type="ECO:0000256" key="18">
    <source>
        <dbReference type="SAM" id="MobiDB-lite"/>
    </source>
</evidence>
<comment type="catalytic activity">
    <reaction evidence="15 16">
        <text>2 oxidized [cytochrome P450] + NADPH = 2 reduced [cytochrome P450] + NADP(+) + H(+)</text>
        <dbReference type="Rhea" id="RHEA:24040"/>
        <dbReference type="Rhea" id="RHEA-COMP:14627"/>
        <dbReference type="Rhea" id="RHEA-COMP:14628"/>
        <dbReference type="ChEBI" id="CHEBI:15378"/>
        <dbReference type="ChEBI" id="CHEBI:55376"/>
        <dbReference type="ChEBI" id="CHEBI:57783"/>
        <dbReference type="ChEBI" id="CHEBI:58349"/>
        <dbReference type="ChEBI" id="CHEBI:60344"/>
        <dbReference type="EC" id="1.6.2.4"/>
    </reaction>
</comment>
<feature type="domain" description="FAD-binding FR-type" evidence="20">
    <location>
        <begin position="712"/>
        <end position="952"/>
    </location>
</feature>
<evidence type="ECO:0000313" key="22">
    <source>
        <dbReference type="Proteomes" id="UP001281614"/>
    </source>
</evidence>
<dbReference type="GO" id="GO:0070330">
    <property type="term" value="F:aromatase activity"/>
    <property type="evidence" value="ECO:0007669"/>
    <property type="project" value="UniProtKB-UniRule"/>
</dbReference>
<dbReference type="FunFam" id="3.40.50.360:FF:000032">
    <property type="entry name" value="Bifunctional cytochrome P450/NADPH--P450 reductase"/>
    <property type="match status" value="1"/>
</dbReference>
<dbReference type="PRINTS" id="PR00385">
    <property type="entry name" value="P450"/>
</dbReference>
<comment type="cofactor">
    <cofactor evidence="16">
        <name>FAD</name>
        <dbReference type="ChEBI" id="CHEBI:57692"/>
    </cofactor>
    <cofactor evidence="16">
        <name>FMN</name>
        <dbReference type="ChEBI" id="CHEBI:58210"/>
    </cofactor>
</comment>
<evidence type="ECO:0000256" key="3">
    <source>
        <dbReference type="ARBA" id="ARBA00022448"/>
    </source>
</evidence>
<dbReference type="GO" id="GO:0005829">
    <property type="term" value="C:cytosol"/>
    <property type="evidence" value="ECO:0007669"/>
    <property type="project" value="TreeGrafter"/>
</dbReference>
<evidence type="ECO:0000256" key="9">
    <source>
        <dbReference type="ARBA" id="ARBA00022857"/>
    </source>
</evidence>
<dbReference type="SUPFAM" id="SSF48264">
    <property type="entry name" value="Cytochrome P450"/>
    <property type="match status" value="1"/>
</dbReference>
<dbReference type="FunFam" id="1.10.630.10:FF:000040">
    <property type="entry name" value="Bifunctional cytochrome P450/NADPH--P450 reductase"/>
    <property type="match status" value="1"/>
</dbReference>
<keyword evidence="5 16" id="KW-0285">Flavoprotein</keyword>
<comment type="catalytic activity">
    <reaction evidence="14 16">
        <text>an organic molecule + reduced [NADPH--hemoprotein reductase] + O2 = an alcohol + oxidized [NADPH--hemoprotein reductase] + H2O + H(+)</text>
        <dbReference type="Rhea" id="RHEA:17149"/>
        <dbReference type="Rhea" id="RHEA-COMP:11964"/>
        <dbReference type="Rhea" id="RHEA-COMP:11965"/>
        <dbReference type="ChEBI" id="CHEBI:15377"/>
        <dbReference type="ChEBI" id="CHEBI:15378"/>
        <dbReference type="ChEBI" id="CHEBI:15379"/>
        <dbReference type="ChEBI" id="CHEBI:30879"/>
        <dbReference type="ChEBI" id="CHEBI:57618"/>
        <dbReference type="ChEBI" id="CHEBI:58210"/>
        <dbReference type="ChEBI" id="CHEBI:142491"/>
        <dbReference type="EC" id="1.14.14.1"/>
    </reaction>
</comment>
<evidence type="ECO:0000256" key="14">
    <source>
        <dbReference type="ARBA" id="ARBA00047827"/>
    </source>
</evidence>
<evidence type="ECO:0000256" key="13">
    <source>
        <dbReference type="ARBA" id="ARBA00023033"/>
    </source>
</evidence>
<dbReference type="EMBL" id="VYYT01000884">
    <property type="protein sequence ID" value="KAK2728251.1"/>
    <property type="molecule type" value="Genomic_DNA"/>
</dbReference>
<evidence type="ECO:0000256" key="1">
    <source>
        <dbReference type="ARBA" id="ARBA00001971"/>
    </source>
</evidence>
<accession>A0AAE0CWP2</accession>
<dbReference type="GO" id="GO:0003958">
    <property type="term" value="F:NADPH-hemoprotein reductase activity"/>
    <property type="evidence" value="ECO:0007669"/>
    <property type="project" value="UniProtKB-UniRule"/>
</dbReference>
<dbReference type="InterPro" id="IPR017972">
    <property type="entry name" value="Cyt_P450_CS"/>
</dbReference>
<dbReference type="Proteomes" id="UP001281614">
    <property type="component" value="Unassembled WGS sequence"/>
</dbReference>
<organism evidence="21 22">
    <name type="scientific">Colletotrichum kahawae</name>
    <name type="common">Coffee berry disease fungus</name>
    <dbReference type="NCBI Taxonomy" id="34407"/>
    <lineage>
        <taxon>Eukaryota</taxon>
        <taxon>Fungi</taxon>
        <taxon>Dikarya</taxon>
        <taxon>Ascomycota</taxon>
        <taxon>Pezizomycotina</taxon>
        <taxon>Sordariomycetes</taxon>
        <taxon>Hypocreomycetidae</taxon>
        <taxon>Glomerellales</taxon>
        <taxon>Glomerellaceae</taxon>
        <taxon>Colletotrichum</taxon>
        <taxon>Colletotrichum gloeosporioides species complex</taxon>
    </lineage>
</organism>
<dbReference type="PIRSF" id="PIRSF000209">
    <property type="entry name" value="Bifunctional_P450_P450R"/>
    <property type="match status" value="1"/>
</dbReference>
<keyword evidence="4 16" id="KW-0349">Heme</keyword>
<evidence type="ECO:0000256" key="12">
    <source>
        <dbReference type="ARBA" id="ARBA00023004"/>
    </source>
</evidence>
<dbReference type="PANTHER" id="PTHR19384:SF127">
    <property type="entry name" value="BIFUNCTIONAL CYTOCHROME P450_NADPH--P450 REDUCTASE"/>
    <property type="match status" value="1"/>
</dbReference>
<feature type="binding site" description="axial binding residue" evidence="17">
    <location>
        <position position="430"/>
    </location>
    <ligand>
        <name>heme</name>
        <dbReference type="ChEBI" id="CHEBI:30413"/>
    </ligand>
    <ligandPart>
        <name>Fe</name>
        <dbReference type="ChEBI" id="CHEBI:18248"/>
    </ligandPart>
</feature>
<dbReference type="InterPro" id="IPR008254">
    <property type="entry name" value="Flavodoxin/NO_synth"/>
</dbReference>
<name>A0AAE0CWP2_COLKA</name>
<dbReference type="GO" id="GO:0020037">
    <property type="term" value="F:heme binding"/>
    <property type="evidence" value="ECO:0007669"/>
    <property type="project" value="UniProtKB-UniRule"/>
</dbReference>
<dbReference type="InterPro" id="IPR036396">
    <property type="entry name" value="Cyt_P450_sf"/>
</dbReference>
<dbReference type="GO" id="GO:0050660">
    <property type="term" value="F:flavin adenine dinucleotide binding"/>
    <property type="evidence" value="ECO:0007669"/>
    <property type="project" value="TreeGrafter"/>
</dbReference>
<dbReference type="Gene3D" id="1.10.630.10">
    <property type="entry name" value="Cytochrome P450"/>
    <property type="match status" value="1"/>
</dbReference>
<dbReference type="AlphaFoldDB" id="A0AAE0CWP2"/>
<dbReference type="EC" id="1.6.2.4" evidence="16"/>
<dbReference type="InterPro" id="IPR017927">
    <property type="entry name" value="FAD-bd_FR_type"/>
</dbReference>
<dbReference type="SUPFAM" id="SSF63380">
    <property type="entry name" value="Riboflavin synthase domain-like"/>
    <property type="match status" value="1"/>
</dbReference>
<evidence type="ECO:0000256" key="5">
    <source>
        <dbReference type="ARBA" id="ARBA00022630"/>
    </source>
</evidence>
<evidence type="ECO:0000256" key="16">
    <source>
        <dbReference type="PIRNR" id="PIRNR000209"/>
    </source>
</evidence>
<evidence type="ECO:0000256" key="10">
    <source>
        <dbReference type="ARBA" id="ARBA00022982"/>
    </source>
</evidence>
<dbReference type="SUPFAM" id="SSF52218">
    <property type="entry name" value="Flavoproteins"/>
    <property type="match status" value="1"/>
</dbReference>
<evidence type="ECO:0000256" key="2">
    <source>
        <dbReference type="ARBA" id="ARBA00010018"/>
    </source>
</evidence>
<dbReference type="InterPro" id="IPR023173">
    <property type="entry name" value="NADPH_Cyt_P450_Rdtase_alpha"/>
</dbReference>
<dbReference type="InterPro" id="IPR017938">
    <property type="entry name" value="Riboflavin_synthase-like_b-brl"/>
</dbReference>
<comment type="cofactor">
    <cofactor evidence="1 16 17">
        <name>heme</name>
        <dbReference type="ChEBI" id="CHEBI:30413"/>
    </cofactor>
</comment>
<dbReference type="CDD" id="cd11068">
    <property type="entry name" value="CYP120A1"/>
    <property type="match status" value="1"/>
</dbReference>
<proteinExistence type="inferred from homology"/>
<keyword evidence="6 16" id="KW-0288">FMN</keyword>
<reference evidence="21" key="1">
    <citation type="submission" date="2023-02" db="EMBL/GenBank/DDBJ databases">
        <title>Colletotrichum kahawae CIFC_Que2 genome sequencing and assembly.</title>
        <authorList>
            <person name="Baroncelli R."/>
        </authorList>
    </citation>
    <scope>NUCLEOTIDE SEQUENCE</scope>
    <source>
        <strain evidence="21">CIFC_Que2</strain>
    </source>
</reference>
<keyword evidence="8 16" id="KW-0274">FAD</keyword>
<dbReference type="CDD" id="cd06206">
    <property type="entry name" value="bifunctional_CYPOR"/>
    <property type="match status" value="1"/>
</dbReference>